<sequence>MLAILNVRWALDGSLGFQELHGRTVVASARLESPGLLLWRVAPRAEQSVNRSSLAQHSLVVTPCALPALLACLILSVAPLVLSVRRYNAKEKEPHEILPFVFYGGMEVLLLYFTLWTWCIMTLYFLLASSASFVYVAWGFDPTTLVTTGLCVSFDIATCLIGTSLPVELATRLKCPTTERAEHSIFPAYVVLAYAVWNWWLQSKMGHWLYFFMDYNRPSMIPTFFMLVGINVASFRAGASLVGLGA</sequence>
<feature type="transmembrane region" description="Helical" evidence="1">
    <location>
        <begin position="109"/>
        <end position="138"/>
    </location>
</feature>
<feature type="transmembrane region" description="Helical" evidence="1">
    <location>
        <begin position="184"/>
        <end position="201"/>
    </location>
</feature>
<gene>
    <name evidence="2" type="primary">Kif9</name>
    <name evidence="2" type="ORF">SNEC2469_LOCUS21104</name>
</gene>
<protein>
    <submittedName>
        <fullName evidence="2">Kif9 protein</fullName>
    </submittedName>
</protein>
<keyword evidence="1" id="KW-1133">Transmembrane helix</keyword>
<dbReference type="EMBL" id="CAJNJA010037233">
    <property type="protein sequence ID" value="CAE7730486.1"/>
    <property type="molecule type" value="Genomic_DNA"/>
</dbReference>
<dbReference type="AlphaFoldDB" id="A0A812XDJ5"/>
<comment type="caution">
    <text evidence="2">The sequence shown here is derived from an EMBL/GenBank/DDBJ whole genome shotgun (WGS) entry which is preliminary data.</text>
</comment>
<reference evidence="2" key="1">
    <citation type="submission" date="2021-02" db="EMBL/GenBank/DDBJ databases">
        <authorList>
            <person name="Dougan E. K."/>
            <person name="Rhodes N."/>
            <person name="Thang M."/>
            <person name="Chan C."/>
        </authorList>
    </citation>
    <scope>NUCLEOTIDE SEQUENCE</scope>
</reference>
<keyword evidence="1" id="KW-0472">Membrane</keyword>
<evidence type="ECO:0000256" key="1">
    <source>
        <dbReference type="SAM" id="Phobius"/>
    </source>
</evidence>
<feature type="transmembrane region" description="Helical" evidence="1">
    <location>
        <begin position="144"/>
        <end position="163"/>
    </location>
</feature>
<evidence type="ECO:0000313" key="3">
    <source>
        <dbReference type="Proteomes" id="UP000601435"/>
    </source>
</evidence>
<proteinExistence type="predicted"/>
<keyword evidence="1" id="KW-0812">Transmembrane</keyword>
<accession>A0A812XDJ5</accession>
<feature type="transmembrane region" description="Helical" evidence="1">
    <location>
        <begin position="221"/>
        <end position="244"/>
    </location>
</feature>
<evidence type="ECO:0000313" key="2">
    <source>
        <dbReference type="EMBL" id="CAE7730486.1"/>
    </source>
</evidence>
<keyword evidence="3" id="KW-1185">Reference proteome</keyword>
<organism evidence="2 3">
    <name type="scientific">Symbiodinium necroappetens</name>
    <dbReference type="NCBI Taxonomy" id="1628268"/>
    <lineage>
        <taxon>Eukaryota</taxon>
        <taxon>Sar</taxon>
        <taxon>Alveolata</taxon>
        <taxon>Dinophyceae</taxon>
        <taxon>Suessiales</taxon>
        <taxon>Symbiodiniaceae</taxon>
        <taxon>Symbiodinium</taxon>
    </lineage>
</organism>
<name>A0A812XDJ5_9DINO</name>
<dbReference type="Proteomes" id="UP000601435">
    <property type="component" value="Unassembled WGS sequence"/>
</dbReference>
<feature type="transmembrane region" description="Helical" evidence="1">
    <location>
        <begin position="60"/>
        <end position="82"/>
    </location>
</feature>